<dbReference type="PANTHER" id="PTHR39218">
    <property type="entry name" value="OXIDOREDUCTASE 14 KDA SUBUNIT, PUTATIVE (AFU_ORTHOLOGUE AFUA_1G12110)-RELATED"/>
    <property type="match status" value="1"/>
</dbReference>
<dbReference type="PANTHER" id="PTHR39218:SF1">
    <property type="entry name" value="OXIDOREDUCTASE 14 KDA SUBUNIT, PUTATIVE (AFU_ORTHOLOGUE AFUA_1G12110)-RELATED"/>
    <property type="match status" value="1"/>
</dbReference>
<dbReference type="InterPro" id="IPR009423">
    <property type="entry name" value="NDUC2"/>
</dbReference>
<keyword evidence="3" id="KW-1185">Reference proteome</keyword>
<keyword evidence="1" id="KW-0812">Transmembrane</keyword>
<feature type="transmembrane region" description="Helical" evidence="1">
    <location>
        <begin position="69"/>
        <end position="86"/>
    </location>
</feature>
<feature type="transmembrane region" description="Helical" evidence="1">
    <location>
        <begin position="36"/>
        <end position="57"/>
    </location>
</feature>
<sequence length="122" mass="13800">MRRRRFGKLRFVPPQFYLAPLRLPLPLPSAHHTMSLLTSILGFSAFGFGARCLQLGIQKRPIFEGFHGHAYAVIAFGMVGAGAYHLDNKQTELLAKKKKAMLEQREKENREWAARKGEAHAV</sequence>
<protein>
    <submittedName>
        <fullName evidence="2">Uncharacterized protein</fullName>
    </submittedName>
</protein>
<evidence type="ECO:0000256" key="1">
    <source>
        <dbReference type="SAM" id="Phobius"/>
    </source>
</evidence>
<organism evidence="2 3">
    <name type="scientific">Cryptococcus gattii EJB2</name>
    <dbReference type="NCBI Taxonomy" id="1296103"/>
    <lineage>
        <taxon>Eukaryota</taxon>
        <taxon>Fungi</taxon>
        <taxon>Dikarya</taxon>
        <taxon>Basidiomycota</taxon>
        <taxon>Agaricomycotina</taxon>
        <taxon>Tremellomycetes</taxon>
        <taxon>Tremellales</taxon>
        <taxon>Cryptococcaceae</taxon>
        <taxon>Cryptococcus</taxon>
        <taxon>Cryptococcus gattii species complex</taxon>
    </lineage>
</organism>
<proteinExistence type="predicted"/>
<evidence type="ECO:0000313" key="3">
    <source>
        <dbReference type="Proteomes" id="UP000054272"/>
    </source>
</evidence>
<keyword evidence="1" id="KW-0472">Membrane</keyword>
<keyword evidence="1" id="KW-1133">Transmembrane helix</keyword>
<evidence type="ECO:0000313" key="2">
    <source>
        <dbReference type="EMBL" id="KIR81969.1"/>
    </source>
</evidence>
<dbReference type="Proteomes" id="UP000054272">
    <property type="component" value="Unassembled WGS sequence"/>
</dbReference>
<dbReference type="Pfam" id="PF06374">
    <property type="entry name" value="NDUF_C2"/>
    <property type="match status" value="1"/>
</dbReference>
<gene>
    <name evidence="2" type="ORF">I306_00840</name>
</gene>
<accession>A0ABR5C2S4</accession>
<dbReference type="EMBL" id="KN848583">
    <property type="protein sequence ID" value="KIR81969.1"/>
    <property type="molecule type" value="Genomic_DNA"/>
</dbReference>
<name>A0ABR5C2S4_9TREE</name>
<reference evidence="2 3" key="1">
    <citation type="submission" date="2015-01" db="EMBL/GenBank/DDBJ databases">
        <title>The Genome Sequence of Cryptococcus gattii EJB2.</title>
        <authorList>
            <consortium name="The Broad Institute Genomics Platform"/>
            <person name="Cuomo C."/>
            <person name="Litvintseva A."/>
            <person name="Chen Y."/>
            <person name="Heitman J."/>
            <person name="Sun S."/>
            <person name="Springer D."/>
            <person name="Dromer F."/>
            <person name="Young S."/>
            <person name="Zeng Q."/>
            <person name="Gargeya S."/>
            <person name="Abouelleil A."/>
            <person name="Alvarado L."/>
            <person name="Chapman S.B."/>
            <person name="Gainer-Dewar J."/>
            <person name="Goldberg J."/>
            <person name="Griggs A."/>
            <person name="Gujja S."/>
            <person name="Hansen M."/>
            <person name="Howarth C."/>
            <person name="Imamovic A."/>
            <person name="Larimer J."/>
            <person name="Murphy C."/>
            <person name="Naylor J."/>
            <person name="Pearson M."/>
            <person name="Priest M."/>
            <person name="Roberts A."/>
            <person name="Saif S."/>
            <person name="Shea T."/>
            <person name="Sykes S."/>
            <person name="Wortman J."/>
            <person name="Nusbaum C."/>
            <person name="Birren B."/>
        </authorList>
    </citation>
    <scope>NUCLEOTIDE SEQUENCE [LARGE SCALE GENOMIC DNA]</scope>
    <source>
        <strain evidence="2 3">EJB2</strain>
    </source>
</reference>